<evidence type="ECO:0000313" key="1">
    <source>
        <dbReference type="EMBL" id="KAK4832063.1"/>
    </source>
</evidence>
<keyword evidence="2" id="KW-1185">Reference proteome</keyword>
<comment type="caution">
    <text evidence="1">The sequence shown here is derived from an EMBL/GenBank/DDBJ whole genome shotgun (WGS) entry which is preliminary data.</text>
</comment>
<organism evidence="1 2">
    <name type="scientific">Mycteria americana</name>
    <name type="common">Wood stork</name>
    <dbReference type="NCBI Taxonomy" id="33587"/>
    <lineage>
        <taxon>Eukaryota</taxon>
        <taxon>Metazoa</taxon>
        <taxon>Chordata</taxon>
        <taxon>Craniata</taxon>
        <taxon>Vertebrata</taxon>
        <taxon>Euteleostomi</taxon>
        <taxon>Archelosauria</taxon>
        <taxon>Archosauria</taxon>
        <taxon>Dinosauria</taxon>
        <taxon>Saurischia</taxon>
        <taxon>Theropoda</taxon>
        <taxon>Coelurosauria</taxon>
        <taxon>Aves</taxon>
        <taxon>Neognathae</taxon>
        <taxon>Neoaves</taxon>
        <taxon>Aequornithes</taxon>
        <taxon>Ciconiiformes</taxon>
        <taxon>Ciconiidae</taxon>
        <taxon>Mycteria</taxon>
    </lineage>
</organism>
<name>A0AAN7NRD7_MYCAM</name>
<dbReference type="AlphaFoldDB" id="A0AAN7NRD7"/>
<evidence type="ECO:0000313" key="2">
    <source>
        <dbReference type="Proteomes" id="UP001333110"/>
    </source>
</evidence>
<sequence>MRVDESSGANYKTLFSPLWFGAFETLQFCPSNIPAHLTDFWVGDWKGNGRTYKNLKSGQGPEKGEKKVILVANCQFKLETQMHYRMAKVQKYRNHGDRRATKLVKGVEHKSYEERLRELGLFSLEKRRLRGDLITLYNYLKGGCSKGRFRLDIRKNFFTKRVFKHWNRLPREVVESPSLEVFKRCVDVALRDMSLILTPPLDQQLWLTAPEPSLFLLMITYSNTYCTERAQSVYPSPLEGCSLALASPRLHSHVQRRATKLVKGLEQKSYEEQLRELGLFSLEKRRLRGDLIALYTYLTGGCSQVGFGLFSQVTSDRMRGNGLKLYQERFRLDIRKFYFTERVIKHWNRLPREVVASPSLEVFKRRLDEVLRDVIAQLKQFLEFVDSNNAGHEADKDNKMVTAYSLFYLCRRPFKQTQPPPPWAACCHPPHRGRKPTAHPSTAAAITPALTEAAQQSSAFPVRLSSSPLHLAFTLEAAICTLEVERNGHPSHASTRHRQQWEQWALERAALRQQMQQGSRPPRG</sequence>
<reference evidence="1 2" key="1">
    <citation type="journal article" date="2023" name="J. Hered.">
        <title>Chromosome-level genome of the wood stork (Mycteria americana) provides insight into avian chromosome evolution.</title>
        <authorList>
            <person name="Flamio R. Jr."/>
            <person name="Ramstad K.M."/>
        </authorList>
    </citation>
    <scope>NUCLEOTIDE SEQUENCE [LARGE SCALE GENOMIC DNA]</scope>
    <source>
        <strain evidence="1">JAX WOST 10</strain>
    </source>
</reference>
<dbReference type="EMBL" id="JAUNZN010000001">
    <property type="protein sequence ID" value="KAK4832063.1"/>
    <property type="molecule type" value="Genomic_DNA"/>
</dbReference>
<dbReference type="Proteomes" id="UP001333110">
    <property type="component" value="Unassembled WGS sequence"/>
</dbReference>
<accession>A0AAN7NRD7</accession>
<proteinExistence type="predicted"/>
<protein>
    <submittedName>
        <fullName evidence="1">Uncharacterized protein</fullName>
    </submittedName>
</protein>
<gene>
    <name evidence="1" type="ORF">QYF61_020619</name>
</gene>